<dbReference type="PANTHER" id="PTHR11686">
    <property type="entry name" value="GAMMA GLUTAMYL TRANSPEPTIDASE"/>
    <property type="match status" value="1"/>
</dbReference>
<keyword evidence="1" id="KW-0812">Transmembrane</keyword>
<evidence type="ECO:0000313" key="2">
    <source>
        <dbReference type="Proteomes" id="UP000504631"/>
    </source>
</evidence>
<reference evidence="3" key="1">
    <citation type="submission" date="2025-08" db="UniProtKB">
        <authorList>
            <consortium name="RefSeq"/>
        </authorList>
    </citation>
    <scope>IDENTIFICATION</scope>
    <source>
        <tissue evidence="3">Muscle</tissue>
    </source>
</reference>
<keyword evidence="1" id="KW-0472">Membrane</keyword>
<keyword evidence="1" id="KW-1133">Transmembrane helix</keyword>
<dbReference type="GO" id="GO:0036374">
    <property type="term" value="F:glutathione hydrolase activity"/>
    <property type="evidence" value="ECO:0007669"/>
    <property type="project" value="InterPro"/>
</dbReference>
<evidence type="ECO:0000313" key="3">
    <source>
        <dbReference type="RefSeq" id="XP_033343720.1"/>
    </source>
</evidence>
<dbReference type="RefSeq" id="XP_033343720.1">
    <property type="nucleotide sequence ID" value="XM_033487829.1"/>
</dbReference>
<dbReference type="Gene3D" id="3.60.20.40">
    <property type="match status" value="1"/>
</dbReference>
<dbReference type="InterPro" id="IPR043137">
    <property type="entry name" value="GGT_ssub_C"/>
</dbReference>
<feature type="transmembrane region" description="Helical" evidence="1">
    <location>
        <begin position="38"/>
        <end position="61"/>
    </location>
</feature>
<dbReference type="KEGG" id="bvk:117230407"/>
<dbReference type="InterPro" id="IPR000101">
    <property type="entry name" value="GGT_peptidase"/>
</dbReference>
<dbReference type="InterPro" id="IPR029055">
    <property type="entry name" value="Ntn_hydrolases_N"/>
</dbReference>
<accession>A0A6J3JUE2</accession>
<gene>
    <name evidence="3" type="primary">LOC117230407</name>
</gene>
<keyword evidence="2" id="KW-1185">Reference proteome</keyword>
<dbReference type="Pfam" id="PF01019">
    <property type="entry name" value="G_glu_transpept"/>
    <property type="match status" value="1"/>
</dbReference>
<dbReference type="GeneID" id="117230407"/>
<sequence length="504" mass="55386">MIVTLITSFFTCSGEECPLTKSRSYKYTLTMYCGDGLKFIISCFTILTISITTTLILQILYADGSPQNTAGVHGAVATDYTNCSQIGTKILRKGGNAIDAAVAATICMTVVAPHKTGLGGGGYMMLYNHKEQTEPIIIDFANNTIKDNFLQDGIRIPAVLRGLEYAHTLKGKLPWSEIVKPSVSLAKEGFVVSKELASEVSKNIDYEILYGHISAGDILKLHDLSNLLNAVGLEGTNVLYNGTFSQKLLHDRIKLSKLLPQLVNYKPDVYIAKKSSFYKHVIYYPPHMSLLKSMIAALEDLNISTDNASIVGTDMQVAKTLINSVSMPLQLKQHVEEERYTGVVAMDWEDTYVCIITGLGAPFGLGYMSTVGFLLDKADTNNTLSMLVPIIFHNEKALCGLRGVFGTDDTLIIGQLLYSIIVRQLNVSEAIEYPRYYFSSDGFVIENDPKHSIDTLIRNQLNLIVPAPHLKTDSVLKSVNAIIKRKDLMSSHSDSRGGGLASRF</sequence>
<dbReference type="Proteomes" id="UP000504631">
    <property type="component" value="Unplaced"/>
</dbReference>
<evidence type="ECO:0000256" key="1">
    <source>
        <dbReference type="SAM" id="Phobius"/>
    </source>
</evidence>
<dbReference type="GO" id="GO:0005886">
    <property type="term" value="C:plasma membrane"/>
    <property type="evidence" value="ECO:0007669"/>
    <property type="project" value="TreeGrafter"/>
</dbReference>
<dbReference type="PANTHER" id="PTHR11686:SF9">
    <property type="entry name" value="RE13973P"/>
    <property type="match status" value="1"/>
</dbReference>
<organism evidence="2 3">
    <name type="scientific">Bombus vosnesenskii</name>
    <dbReference type="NCBI Taxonomy" id="207650"/>
    <lineage>
        <taxon>Eukaryota</taxon>
        <taxon>Metazoa</taxon>
        <taxon>Ecdysozoa</taxon>
        <taxon>Arthropoda</taxon>
        <taxon>Hexapoda</taxon>
        <taxon>Insecta</taxon>
        <taxon>Pterygota</taxon>
        <taxon>Neoptera</taxon>
        <taxon>Endopterygota</taxon>
        <taxon>Hymenoptera</taxon>
        <taxon>Apocrita</taxon>
        <taxon>Aculeata</taxon>
        <taxon>Apoidea</taxon>
        <taxon>Anthophila</taxon>
        <taxon>Apidae</taxon>
        <taxon>Bombus</taxon>
        <taxon>Pyrobombus</taxon>
    </lineage>
</organism>
<protein>
    <submittedName>
        <fullName evidence="3">Glutathione hydrolase 7-like isoform X1</fullName>
    </submittedName>
</protein>
<name>A0A6J3JUE2_9HYME</name>
<proteinExistence type="predicted"/>
<dbReference type="SUPFAM" id="SSF56235">
    <property type="entry name" value="N-terminal nucleophile aminohydrolases (Ntn hydrolases)"/>
    <property type="match status" value="1"/>
</dbReference>
<dbReference type="AlphaFoldDB" id="A0A6J3JUE2"/>
<dbReference type="GO" id="GO:0006751">
    <property type="term" value="P:glutathione catabolic process"/>
    <property type="evidence" value="ECO:0007669"/>
    <property type="project" value="InterPro"/>
</dbReference>
<dbReference type="PRINTS" id="PR01210">
    <property type="entry name" value="GGTRANSPTASE"/>
</dbReference>